<feature type="compositionally biased region" description="Polar residues" evidence="1">
    <location>
        <begin position="20"/>
        <end position="29"/>
    </location>
</feature>
<keyword evidence="2" id="KW-0812">Transmembrane</keyword>
<feature type="transmembrane region" description="Helical" evidence="2">
    <location>
        <begin position="107"/>
        <end position="130"/>
    </location>
</feature>
<feature type="transmembrane region" description="Helical" evidence="2">
    <location>
        <begin position="72"/>
        <end position="95"/>
    </location>
</feature>
<evidence type="ECO:0000256" key="1">
    <source>
        <dbReference type="SAM" id="MobiDB-lite"/>
    </source>
</evidence>
<name>A0A5E3ZVJ5_9ACTN</name>
<evidence type="ECO:0000313" key="3">
    <source>
        <dbReference type="EMBL" id="VHN99914.1"/>
    </source>
</evidence>
<dbReference type="Proteomes" id="UP000324288">
    <property type="component" value="Chromosome"/>
</dbReference>
<evidence type="ECO:0008006" key="5">
    <source>
        <dbReference type="Google" id="ProtNLM"/>
    </source>
</evidence>
<evidence type="ECO:0000256" key="2">
    <source>
        <dbReference type="SAM" id="Phobius"/>
    </source>
</evidence>
<evidence type="ECO:0000313" key="4">
    <source>
        <dbReference type="Proteomes" id="UP000324288"/>
    </source>
</evidence>
<keyword evidence="4" id="KW-1185">Reference proteome</keyword>
<sequence>MSNAPADAAPAAGQPDPQQSEAVQSTAAQSSQYREEKPLPLLNALRNGAIGLAVVLLLSMVVGWFVAGAAGIWGAVMGGLIAGVFELITVVMVLLTRNLPPATTMAIIMGSWLLKILIALVVVAAIKGLAFYDRGTFVAVMAVALVVVLAAETVGVKKTQAAYVTPFSKED</sequence>
<dbReference type="AlphaFoldDB" id="A0A5E3ZVJ5"/>
<proteinExistence type="predicted"/>
<gene>
    <name evidence="3" type="ORF">LC603019_00327</name>
</gene>
<reference evidence="3 4" key="1">
    <citation type="submission" date="2019-04" db="EMBL/GenBank/DDBJ databases">
        <authorList>
            <person name="Seth-Smith MB H."/>
            <person name="Seth-Smith H."/>
        </authorList>
    </citation>
    <scope>NUCLEOTIDE SEQUENCE [LARGE SCALE GENOMIC DNA]</scope>
    <source>
        <strain evidence="3">USB-603019</strain>
    </source>
</reference>
<feature type="transmembrane region" description="Helical" evidence="2">
    <location>
        <begin position="44"/>
        <end position="66"/>
    </location>
</feature>
<dbReference type="RefSeq" id="WP_053978729.1">
    <property type="nucleotide sequence ID" value="NZ_CP009312.1"/>
</dbReference>
<feature type="region of interest" description="Disordered" evidence="1">
    <location>
        <begin position="1"/>
        <end position="29"/>
    </location>
</feature>
<keyword evidence="2" id="KW-1133">Transmembrane helix</keyword>
<protein>
    <recommendedName>
        <fullName evidence="5">ATP synthase protein I</fullName>
    </recommendedName>
</protein>
<dbReference type="GeneID" id="84894322"/>
<feature type="compositionally biased region" description="Low complexity" evidence="1">
    <location>
        <begin position="1"/>
        <end position="19"/>
    </location>
</feature>
<accession>A0A5E3ZVJ5</accession>
<feature type="transmembrane region" description="Helical" evidence="2">
    <location>
        <begin position="136"/>
        <end position="156"/>
    </location>
</feature>
<keyword evidence="2" id="KW-0472">Membrane</keyword>
<dbReference type="EMBL" id="LR584267">
    <property type="protein sequence ID" value="VHN99914.1"/>
    <property type="molecule type" value="Genomic_DNA"/>
</dbReference>
<organism evidence="3 4">
    <name type="scientific">Lawsonella clevelandensis</name>
    <dbReference type="NCBI Taxonomy" id="1528099"/>
    <lineage>
        <taxon>Bacteria</taxon>
        <taxon>Bacillati</taxon>
        <taxon>Actinomycetota</taxon>
        <taxon>Actinomycetes</taxon>
        <taxon>Mycobacteriales</taxon>
        <taxon>Lawsonellaceae</taxon>
        <taxon>Lawsonella</taxon>
    </lineage>
</organism>